<organism evidence="1">
    <name type="scientific">gut metagenome</name>
    <dbReference type="NCBI Taxonomy" id="749906"/>
    <lineage>
        <taxon>unclassified sequences</taxon>
        <taxon>metagenomes</taxon>
        <taxon>organismal metagenomes</taxon>
    </lineage>
</organism>
<protein>
    <submittedName>
        <fullName evidence="1">Uncharacterized protein</fullName>
    </submittedName>
</protein>
<accession>J9FWG3</accession>
<comment type="caution">
    <text evidence="1">The sequence shown here is derived from an EMBL/GenBank/DDBJ whole genome shotgun (WGS) entry which is preliminary data.</text>
</comment>
<sequence length="47" mass="5258">MPLSPLPPHTGKIIPSVLQLSNPYVPLHQTLSLPPPVLLYNRLYQTL</sequence>
<gene>
    <name evidence="1" type="ORF">EVA_13020</name>
</gene>
<dbReference type="EMBL" id="AMCI01004064">
    <property type="protein sequence ID" value="EJW98873.1"/>
    <property type="molecule type" value="Genomic_DNA"/>
</dbReference>
<name>J9FWG3_9ZZZZ</name>
<proteinExistence type="predicted"/>
<dbReference type="AlphaFoldDB" id="J9FWG3"/>
<reference evidence="1" key="1">
    <citation type="journal article" date="2012" name="PLoS ONE">
        <title>Gene sets for utilization of primary and secondary nutrition supplies in the distal gut of endangered iberian lynx.</title>
        <authorList>
            <person name="Alcaide M."/>
            <person name="Messina E."/>
            <person name="Richter M."/>
            <person name="Bargiela R."/>
            <person name="Peplies J."/>
            <person name="Huws S.A."/>
            <person name="Newbold C.J."/>
            <person name="Golyshin P.N."/>
            <person name="Simon M.A."/>
            <person name="Lopez G."/>
            <person name="Yakimov M.M."/>
            <person name="Ferrer M."/>
        </authorList>
    </citation>
    <scope>NUCLEOTIDE SEQUENCE</scope>
</reference>
<evidence type="ECO:0000313" key="1">
    <source>
        <dbReference type="EMBL" id="EJW98873.1"/>
    </source>
</evidence>